<keyword evidence="2" id="KW-1185">Reference proteome</keyword>
<proteinExistence type="predicted"/>
<dbReference type="Proteomes" id="UP000013988">
    <property type="component" value="Unassembled WGS sequence"/>
</dbReference>
<comment type="caution">
    <text evidence="1">The sequence shown here is derived from an EMBL/GenBank/DDBJ whole genome shotgun (WGS) entry which is preliminary data.</text>
</comment>
<evidence type="ECO:0000313" key="2">
    <source>
        <dbReference type="Proteomes" id="UP000013988"/>
    </source>
</evidence>
<organism evidence="1 2">
    <name type="scientific">Clostridium sartagoforme AAU1</name>
    <dbReference type="NCBI Taxonomy" id="1202534"/>
    <lineage>
        <taxon>Bacteria</taxon>
        <taxon>Bacillati</taxon>
        <taxon>Bacillota</taxon>
        <taxon>Clostridia</taxon>
        <taxon>Eubacteriales</taxon>
        <taxon>Clostridiaceae</taxon>
        <taxon>Clostridium</taxon>
    </lineage>
</organism>
<reference evidence="1 2" key="1">
    <citation type="submission" date="2013-03" db="EMBL/GenBank/DDBJ databases">
        <title>Whole genome shotgun sequencing of Clostridium sartagoforme AAU1.</title>
        <authorList>
            <person name="Joshi C.G."/>
            <person name="Duggirala S.M."/>
            <person name="Nathani N.M."/>
            <person name="Bhatt V.D."/>
            <person name="Patel A.K."/>
            <person name="Pandya P.R."/>
            <person name="KaPatel J.A."/>
        </authorList>
    </citation>
    <scope>NUCLEOTIDE SEQUENCE [LARGE SCALE GENOMIC DNA]</scope>
    <source>
        <strain evidence="1 2">AAU1</strain>
    </source>
</reference>
<sequence length="67" mass="7791">MVKEKVLDLANHISKKKRGSKNEIKAEDPEYRILEPVVTEEMAEVALCMKIRKKVQQKNLLHYVGNQ</sequence>
<name>R9BVT6_9CLOT</name>
<dbReference type="AlphaFoldDB" id="R9BVT6"/>
<evidence type="ECO:0000313" key="1">
    <source>
        <dbReference type="EMBL" id="EOR21152.1"/>
    </source>
</evidence>
<gene>
    <name evidence="1" type="ORF">A500_14188</name>
</gene>
<dbReference type="EMBL" id="ASRV01000164">
    <property type="protein sequence ID" value="EOR21152.1"/>
    <property type="molecule type" value="Genomic_DNA"/>
</dbReference>
<protein>
    <submittedName>
        <fullName evidence="1">4Fe-4S ferredoxin</fullName>
    </submittedName>
</protein>
<accession>R9BVT6</accession>